<proteinExistence type="predicted"/>
<sequence>MATTLLPESRNPNVSFPVNTIVLKDRQVGGDLQSRNLRINSVVENNNQGGEPGHKYVEHSSSYLMGCQSNIAMTFTLNRSGGMRSHRMTG</sequence>
<protein>
    <submittedName>
        <fullName evidence="1">Uncharacterized protein</fullName>
    </submittedName>
</protein>
<name>A0AAV2DBG6_9ROSI</name>
<reference evidence="1 2" key="1">
    <citation type="submission" date="2024-04" db="EMBL/GenBank/DDBJ databases">
        <authorList>
            <person name="Fracassetti M."/>
        </authorList>
    </citation>
    <scope>NUCLEOTIDE SEQUENCE [LARGE SCALE GENOMIC DNA]</scope>
</reference>
<evidence type="ECO:0000313" key="1">
    <source>
        <dbReference type="EMBL" id="CAL1371219.1"/>
    </source>
</evidence>
<organism evidence="1 2">
    <name type="scientific">Linum trigynum</name>
    <dbReference type="NCBI Taxonomy" id="586398"/>
    <lineage>
        <taxon>Eukaryota</taxon>
        <taxon>Viridiplantae</taxon>
        <taxon>Streptophyta</taxon>
        <taxon>Embryophyta</taxon>
        <taxon>Tracheophyta</taxon>
        <taxon>Spermatophyta</taxon>
        <taxon>Magnoliopsida</taxon>
        <taxon>eudicotyledons</taxon>
        <taxon>Gunneridae</taxon>
        <taxon>Pentapetalae</taxon>
        <taxon>rosids</taxon>
        <taxon>fabids</taxon>
        <taxon>Malpighiales</taxon>
        <taxon>Linaceae</taxon>
        <taxon>Linum</taxon>
    </lineage>
</organism>
<dbReference type="Proteomes" id="UP001497516">
    <property type="component" value="Chromosome 2"/>
</dbReference>
<dbReference type="EMBL" id="OZ034815">
    <property type="protein sequence ID" value="CAL1371219.1"/>
    <property type="molecule type" value="Genomic_DNA"/>
</dbReference>
<evidence type="ECO:0000313" key="2">
    <source>
        <dbReference type="Proteomes" id="UP001497516"/>
    </source>
</evidence>
<gene>
    <name evidence="1" type="ORF">LTRI10_LOCUS13296</name>
</gene>
<dbReference type="AlphaFoldDB" id="A0AAV2DBG6"/>
<keyword evidence="2" id="KW-1185">Reference proteome</keyword>
<accession>A0AAV2DBG6</accession>